<keyword evidence="1" id="KW-0812">Transmembrane</keyword>
<reference evidence="3" key="1">
    <citation type="journal article" date="2013" name="Proc. Natl. Acad. Sci. U.S.A.">
        <title>Improving the coverage of the cyanobacterial phylum using diversity-driven genome sequencing.</title>
        <authorList>
            <person name="Shih P.M."/>
            <person name="Wu D."/>
            <person name="Latifi A."/>
            <person name="Axen S.D."/>
            <person name="Fewer D.P."/>
            <person name="Talla E."/>
            <person name="Calteau A."/>
            <person name="Cai F."/>
            <person name="Tandeau de Marsac N."/>
            <person name="Rippka R."/>
            <person name="Herdman M."/>
            <person name="Sivonen K."/>
            <person name="Coursin T."/>
            <person name="Laurent T."/>
            <person name="Goodwin L."/>
            <person name="Nolan M."/>
            <person name="Davenport K.W."/>
            <person name="Han C.S."/>
            <person name="Rubin E.M."/>
            <person name="Eisen J.A."/>
            <person name="Woyke T."/>
            <person name="Gugger M."/>
            <person name="Kerfeld C.A."/>
        </authorList>
    </citation>
    <scope>NUCLEOTIDE SEQUENCE [LARGE SCALE GENOMIC DNA]</scope>
    <source>
        <strain evidence="3">ATCC 29371 / PCC 7437</strain>
    </source>
</reference>
<evidence type="ECO:0000313" key="3">
    <source>
        <dbReference type="Proteomes" id="UP000010473"/>
    </source>
</evidence>
<sequence length="184" mass="20482">MKRKNRYDYDRYDPPTSKGYASTAEKKLFDPTKIAIIASVFILGIVVGIALNFGTNADPTRIESRSQIDMQAPNAELCQQFGASAIVANMRVFLTLNPFNVFVTQPTMQPGCVLRQNNWSILEQQKLVSNDQVRDCKRRMNTFAFTGVLESSPNIDCVYQNDAAGNLFLNKPGTSGARPESDSF</sequence>
<dbReference type="HOGENOM" id="CLU_098227_1_0_3"/>
<dbReference type="Pfam" id="PF11371">
    <property type="entry name" value="DUF3172"/>
    <property type="match status" value="1"/>
</dbReference>
<feature type="transmembrane region" description="Helical" evidence="1">
    <location>
        <begin position="34"/>
        <end position="54"/>
    </location>
</feature>
<gene>
    <name evidence="2" type="ordered locus">Sta7437_1228</name>
</gene>
<keyword evidence="1" id="KW-1133">Transmembrane helix</keyword>
<keyword evidence="3" id="KW-1185">Reference proteome</keyword>
<proteinExistence type="predicted"/>
<evidence type="ECO:0000256" key="1">
    <source>
        <dbReference type="SAM" id="Phobius"/>
    </source>
</evidence>
<dbReference type="KEGG" id="scs:Sta7437_1228"/>
<dbReference type="PATRIC" id="fig|111780.3.peg.1278"/>
<dbReference type="RefSeq" id="WP_015192471.1">
    <property type="nucleotide sequence ID" value="NC_019748.1"/>
</dbReference>
<dbReference type="AlphaFoldDB" id="K9XQK0"/>
<dbReference type="Proteomes" id="UP000010473">
    <property type="component" value="Chromosome"/>
</dbReference>
<dbReference type="eggNOG" id="ENOG502ZBTH">
    <property type="taxonomic scope" value="Bacteria"/>
</dbReference>
<organism evidence="2 3">
    <name type="scientific">Stanieria cyanosphaera (strain ATCC 29371 / PCC 7437)</name>
    <dbReference type="NCBI Taxonomy" id="111780"/>
    <lineage>
        <taxon>Bacteria</taxon>
        <taxon>Bacillati</taxon>
        <taxon>Cyanobacteriota</taxon>
        <taxon>Cyanophyceae</taxon>
        <taxon>Pleurocapsales</taxon>
        <taxon>Dermocarpellaceae</taxon>
        <taxon>Stanieria</taxon>
    </lineage>
</organism>
<evidence type="ECO:0000313" key="2">
    <source>
        <dbReference type="EMBL" id="AFZ34798.1"/>
    </source>
</evidence>
<dbReference type="InterPro" id="IPR021511">
    <property type="entry name" value="DUF3172"/>
</dbReference>
<dbReference type="EMBL" id="CP003653">
    <property type="protein sequence ID" value="AFZ34798.1"/>
    <property type="molecule type" value="Genomic_DNA"/>
</dbReference>
<protein>
    <recommendedName>
        <fullName evidence="4">DUF3172 domain-containing protein</fullName>
    </recommendedName>
</protein>
<dbReference type="STRING" id="111780.Sta7437_1228"/>
<accession>K9XQK0</accession>
<name>K9XQK0_STAC7</name>
<dbReference type="OrthoDB" id="455197at2"/>
<evidence type="ECO:0008006" key="4">
    <source>
        <dbReference type="Google" id="ProtNLM"/>
    </source>
</evidence>
<keyword evidence="1" id="KW-0472">Membrane</keyword>